<evidence type="ECO:0000313" key="1">
    <source>
        <dbReference type="EMBL" id="CAD7001590.1"/>
    </source>
</evidence>
<evidence type="ECO:0000313" key="2">
    <source>
        <dbReference type="Proteomes" id="UP000606786"/>
    </source>
</evidence>
<gene>
    <name evidence="1" type="ORF">CCAP1982_LOCUS10084</name>
</gene>
<dbReference type="EMBL" id="CAJHJT010000023">
    <property type="protein sequence ID" value="CAD7001590.1"/>
    <property type="molecule type" value="Genomic_DNA"/>
</dbReference>
<accession>A0A811URM5</accession>
<protein>
    <submittedName>
        <fullName evidence="1">(Mediterranean fruit fly) hypothetical protein</fullName>
    </submittedName>
</protein>
<organism evidence="1 2">
    <name type="scientific">Ceratitis capitata</name>
    <name type="common">Mediterranean fruit fly</name>
    <name type="synonym">Tephritis capitata</name>
    <dbReference type="NCBI Taxonomy" id="7213"/>
    <lineage>
        <taxon>Eukaryota</taxon>
        <taxon>Metazoa</taxon>
        <taxon>Ecdysozoa</taxon>
        <taxon>Arthropoda</taxon>
        <taxon>Hexapoda</taxon>
        <taxon>Insecta</taxon>
        <taxon>Pterygota</taxon>
        <taxon>Neoptera</taxon>
        <taxon>Endopterygota</taxon>
        <taxon>Diptera</taxon>
        <taxon>Brachycera</taxon>
        <taxon>Muscomorpha</taxon>
        <taxon>Tephritoidea</taxon>
        <taxon>Tephritidae</taxon>
        <taxon>Ceratitis</taxon>
        <taxon>Ceratitis</taxon>
    </lineage>
</organism>
<name>A0A811URM5_CERCA</name>
<feature type="non-terminal residue" evidence="1">
    <location>
        <position position="66"/>
    </location>
</feature>
<reference evidence="1" key="1">
    <citation type="submission" date="2020-11" db="EMBL/GenBank/DDBJ databases">
        <authorList>
            <person name="Whitehead M."/>
        </authorList>
    </citation>
    <scope>NUCLEOTIDE SEQUENCE</scope>
    <source>
        <strain evidence="1">EGII</strain>
    </source>
</reference>
<dbReference type="AlphaFoldDB" id="A0A811URM5"/>
<comment type="caution">
    <text evidence="1">The sequence shown here is derived from an EMBL/GenBank/DDBJ whole genome shotgun (WGS) entry which is preliminary data.</text>
</comment>
<dbReference type="Proteomes" id="UP000606786">
    <property type="component" value="Unassembled WGS sequence"/>
</dbReference>
<sequence>ESSRLKKSPFDGSRHNLTIGLTNSPLGVFNHSDYIAFLEITQKTKPVRPALQTHPSCLIADMSCHR</sequence>
<keyword evidence="2" id="KW-1185">Reference proteome</keyword>
<proteinExistence type="predicted"/>